<protein>
    <submittedName>
        <fullName evidence="1">Uncharacterized protein</fullName>
    </submittedName>
</protein>
<organism evidence="1 2">
    <name type="scientific">Paraburkholderia silvatlantica</name>
    <dbReference type="NCBI Taxonomy" id="321895"/>
    <lineage>
        <taxon>Bacteria</taxon>
        <taxon>Pseudomonadati</taxon>
        <taxon>Pseudomonadota</taxon>
        <taxon>Betaproteobacteria</taxon>
        <taxon>Burkholderiales</taxon>
        <taxon>Burkholderiaceae</taxon>
        <taxon>Paraburkholderia</taxon>
    </lineage>
</organism>
<sequence>MKLLLVYLFDAKVLKDIVTHGMRGNAEIEEVICLMNTTAGVECAI</sequence>
<name>A0ABR6FTN4_9BURK</name>
<dbReference type="EMBL" id="JACHVZ010000012">
    <property type="protein sequence ID" value="MBB2930150.1"/>
    <property type="molecule type" value="Genomic_DNA"/>
</dbReference>
<dbReference type="Proteomes" id="UP000533533">
    <property type="component" value="Unassembled WGS sequence"/>
</dbReference>
<gene>
    <name evidence="1" type="ORF">FHX59_004598</name>
</gene>
<comment type="caution">
    <text evidence="1">The sequence shown here is derived from an EMBL/GenBank/DDBJ whole genome shotgun (WGS) entry which is preliminary data.</text>
</comment>
<evidence type="ECO:0000313" key="2">
    <source>
        <dbReference type="Proteomes" id="UP000533533"/>
    </source>
</evidence>
<reference evidence="1 2" key="1">
    <citation type="submission" date="2020-08" db="EMBL/GenBank/DDBJ databases">
        <title>Genomic Encyclopedia of Type Strains, Phase IV (KMG-V): Genome sequencing to study the core and pangenomes of soil and plant-associated prokaryotes.</title>
        <authorList>
            <person name="Whitman W."/>
        </authorList>
    </citation>
    <scope>NUCLEOTIDE SEQUENCE [LARGE SCALE GENOMIC DNA]</scope>
    <source>
        <strain evidence="1 2">SRMrh-85</strain>
    </source>
</reference>
<evidence type="ECO:0000313" key="1">
    <source>
        <dbReference type="EMBL" id="MBB2930150.1"/>
    </source>
</evidence>
<proteinExistence type="predicted"/>
<keyword evidence="2" id="KW-1185">Reference proteome</keyword>
<accession>A0ABR6FTN4</accession>